<dbReference type="SUPFAM" id="SSF47336">
    <property type="entry name" value="ACP-like"/>
    <property type="match status" value="1"/>
</dbReference>
<dbReference type="InterPro" id="IPR042099">
    <property type="entry name" value="ANL_N_sf"/>
</dbReference>
<dbReference type="InterPro" id="IPR001242">
    <property type="entry name" value="Condensation_dom"/>
</dbReference>
<dbReference type="InterPro" id="IPR036736">
    <property type="entry name" value="ACP-like_sf"/>
</dbReference>
<evidence type="ECO:0000313" key="10">
    <source>
        <dbReference type="Proteomes" id="UP000231358"/>
    </source>
</evidence>
<dbReference type="PROSITE" id="PS50075">
    <property type="entry name" value="CARRIER"/>
    <property type="match status" value="1"/>
</dbReference>
<evidence type="ECO:0000259" key="8">
    <source>
        <dbReference type="PROSITE" id="PS52004"/>
    </source>
</evidence>
<accession>A0A2G7FRD0</accession>
<comment type="similarity">
    <text evidence="5">Belongs to the NRP synthetase family.</text>
</comment>
<feature type="compositionally biased region" description="Polar residues" evidence="6">
    <location>
        <begin position="995"/>
        <end position="1004"/>
    </location>
</feature>
<sequence length="1563" mass="169856">MTTQKPMPFLTGPAVTAGRDNFLSQEPAGELTAVITLSKVQQALWLDYLRRPHASHYHLTLFLNLQELNPTLDQILQVIHALGQQHEMLRTTFHLDHKSNDINQSYMAVHSPATSFQKFEIVQDPDRVSSVLRQSFDLSAEFPVKWVILQKMSTKNGLLQSHYDLYIVGHHIAVDGSSMSYLSQCILQQLDSRLGNPAGTETSSNSPSYGQFVQKQDAFLRGPAMKAAEQFWMSQLTHTVPFEWAAPTTNNTKDYRVMNTWVSFTNDELKDWSSLYKTSWFRIAFSIVGLITSGISKPTPHHDHTLLVALGGRPQGYEGCVSHMANTMPIRTPVSSLLQRRATFADAVKEMGRSVSTAKKHEMFPFVSLVDAARETMSDKMLDFKVSVTFSPKLASENCTIYPVEGVWDLFFCFLETQNGVSLGVISNPAVFDSDALETMREQFLNTVKLSRENPKFHVNELPYLKRHIISDIVSGPSIDDVDSISSSRVHKWIEARCAAQPDAIALSCAERDQQMTYAELDRTTNQIAHYLCGKGITAGETVAVHIDRGFNLLLWILGILKAGGCFVVIDKALPTGRKQSILRTCEPIHLVTDTPAADDLLSQVDKVPSVIVLDAVFEGQLRSYPVTHCNGQATADNDLAYMVFTSGSTGQPKGIMVEHANVAHYVSAARSSVHIGPGSRVLQFASFAFDASILEWAVTLSYGATLCFVEHPSLLVGDYLADVLEMNRINFFHTTPSVLATIPIGRPLDHLRLISVGGEASSTGLLRAWRQKVTLLHAYGPTETTVIVTSEPIAEDPENPESPSPSVIGKPFPNSEVVICSEGSDVPLPVGETGEICIFGPQVSRGYKGQDELTSTKFHTIELHGRTGRLYRSGDRGSLTADGKVLIGGRMNNREIKLRGYRMDLYEIEKSIMDHSPEAMLASVQVVDGSLVAFVTPESVNCDLIRRRLMDDVPAYSVPTNIHAVSELPLNRNGKVDHAAVAEKVRIPTAAVSNSRSTASHLKTPSRKPEGKKFDSDQLRASLVPIVSQIWVDVLGLAKPPAEDVNFFDAGGHSILLVELHKRINERFPTAGIRLLDCFQQTTIEKQATFLGELVDFESSPPSESSAGIGPSASVSGTSTPRSSISSFDQPDEKFAIVGLSGRFPGADDVGKYWDLLMDRRDGITTASNAAAHGRLDIDADEVFVPRYGTINGLDDFNPSDWSLSEEEAKTLDPQKRIFLTVASEALVDACIDLFRKDGNKVGVFVGAAANSYIHDPNTPAPSNAFQRRYRTLLDENISTFTSYKLNLTGPNVTLNTACASSLVALHVGLNALRGGECEAVLIGGTSVVYPQEGGYITSPGQVFSASGECRPFDSRSDGSVPADAVAAVVVKPLHTAVRDGNTIYSIIEGHAIGTDGAIDKAGFTVPSSTGQARTITHAIRSSGISADTIKYVEMHGSGTSMGDALELDGLRKAFDTVGAAHQSCIYVGSNKGNCGNSETASGLMSVIKASLSLTRGIVPPLRELRETNPSCDFTGRFRPLTSALKLSAADRIGVTSLGYGGTNAHVILASPAQHGVNLMKE</sequence>
<dbReference type="STRING" id="656916.A0A2G7FRD0"/>
<organism evidence="9 10">
    <name type="scientific">Aspergillus arachidicola</name>
    <dbReference type="NCBI Taxonomy" id="656916"/>
    <lineage>
        <taxon>Eukaryota</taxon>
        <taxon>Fungi</taxon>
        <taxon>Dikarya</taxon>
        <taxon>Ascomycota</taxon>
        <taxon>Pezizomycotina</taxon>
        <taxon>Eurotiomycetes</taxon>
        <taxon>Eurotiomycetidae</taxon>
        <taxon>Eurotiales</taxon>
        <taxon>Aspergillaceae</taxon>
        <taxon>Aspergillus</taxon>
        <taxon>Aspergillus subgen. Circumdati</taxon>
    </lineage>
</organism>
<evidence type="ECO:0000256" key="1">
    <source>
        <dbReference type="ARBA" id="ARBA00022450"/>
    </source>
</evidence>
<feature type="region of interest" description="Disordered" evidence="6">
    <location>
        <begin position="1102"/>
        <end position="1129"/>
    </location>
</feature>
<dbReference type="PROSITE" id="PS00455">
    <property type="entry name" value="AMP_BINDING"/>
    <property type="match status" value="1"/>
</dbReference>
<dbReference type="PANTHER" id="PTHR45527">
    <property type="entry name" value="NONRIBOSOMAL PEPTIDE SYNTHETASE"/>
    <property type="match status" value="1"/>
</dbReference>
<evidence type="ECO:0000259" key="7">
    <source>
        <dbReference type="PROSITE" id="PS50075"/>
    </source>
</evidence>
<dbReference type="EMBL" id="NEXV01000466">
    <property type="protein sequence ID" value="PIG83113.1"/>
    <property type="molecule type" value="Genomic_DNA"/>
</dbReference>
<dbReference type="GO" id="GO:0016874">
    <property type="term" value="F:ligase activity"/>
    <property type="evidence" value="ECO:0007669"/>
    <property type="project" value="UniProtKB-KW"/>
</dbReference>
<dbReference type="PROSITE" id="PS52004">
    <property type="entry name" value="KS3_2"/>
    <property type="match status" value="1"/>
</dbReference>
<dbReference type="SUPFAM" id="SSF53901">
    <property type="entry name" value="Thiolase-like"/>
    <property type="match status" value="1"/>
</dbReference>
<dbReference type="InterPro" id="IPR009081">
    <property type="entry name" value="PP-bd_ACP"/>
</dbReference>
<dbReference type="CDD" id="cd00833">
    <property type="entry name" value="PKS"/>
    <property type="match status" value="1"/>
</dbReference>
<comment type="caution">
    <text evidence="9">The sequence shown here is derived from an EMBL/GenBank/DDBJ whole genome shotgun (WGS) entry which is preliminary data.</text>
</comment>
<dbReference type="Gene3D" id="3.30.559.30">
    <property type="entry name" value="Nonribosomal peptide synthetase, condensation domain"/>
    <property type="match status" value="1"/>
</dbReference>
<dbReference type="GO" id="GO:0005737">
    <property type="term" value="C:cytoplasm"/>
    <property type="evidence" value="ECO:0007669"/>
    <property type="project" value="TreeGrafter"/>
</dbReference>
<dbReference type="PANTHER" id="PTHR45527:SF1">
    <property type="entry name" value="FATTY ACID SYNTHASE"/>
    <property type="match status" value="1"/>
</dbReference>
<dbReference type="InterPro" id="IPR000873">
    <property type="entry name" value="AMP-dep_synth/lig_dom"/>
</dbReference>
<gene>
    <name evidence="9" type="ORF">AARAC_001244</name>
</gene>
<keyword evidence="3" id="KW-0436">Ligase</keyword>
<proteinExistence type="inferred from homology"/>
<dbReference type="Gene3D" id="3.40.47.10">
    <property type="match status" value="1"/>
</dbReference>
<dbReference type="SMART" id="SM00825">
    <property type="entry name" value="PKS_KS"/>
    <property type="match status" value="1"/>
</dbReference>
<dbReference type="Pfam" id="PF02801">
    <property type="entry name" value="Ketoacyl-synt_C"/>
    <property type="match status" value="1"/>
</dbReference>
<dbReference type="Pfam" id="PF00501">
    <property type="entry name" value="AMP-binding"/>
    <property type="match status" value="1"/>
</dbReference>
<feature type="domain" description="Ketosynthase family 3 (KS3)" evidence="8">
    <location>
        <begin position="1133"/>
        <end position="1552"/>
    </location>
</feature>
<dbReference type="Gene3D" id="3.30.559.10">
    <property type="entry name" value="Chloramphenicol acetyltransferase-like domain"/>
    <property type="match status" value="1"/>
</dbReference>
<evidence type="ECO:0000256" key="4">
    <source>
        <dbReference type="ARBA" id="ARBA00022679"/>
    </source>
</evidence>
<protein>
    <submittedName>
        <fullName evidence="9">Uncharacterized protein</fullName>
    </submittedName>
</protein>
<dbReference type="GO" id="GO:0031177">
    <property type="term" value="F:phosphopantetheine binding"/>
    <property type="evidence" value="ECO:0007669"/>
    <property type="project" value="TreeGrafter"/>
</dbReference>
<dbReference type="Gene3D" id="3.40.50.12780">
    <property type="entry name" value="N-terminal domain of ligase-like"/>
    <property type="match status" value="1"/>
</dbReference>
<dbReference type="PROSITE" id="PS00606">
    <property type="entry name" value="KS3_1"/>
    <property type="match status" value="1"/>
</dbReference>
<evidence type="ECO:0000256" key="6">
    <source>
        <dbReference type="SAM" id="MobiDB-lite"/>
    </source>
</evidence>
<dbReference type="Pfam" id="PF00550">
    <property type="entry name" value="PP-binding"/>
    <property type="match status" value="1"/>
</dbReference>
<dbReference type="InterPro" id="IPR023213">
    <property type="entry name" value="CAT-like_dom_sf"/>
</dbReference>
<dbReference type="Pfam" id="PF00668">
    <property type="entry name" value="Condensation"/>
    <property type="match status" value="1"/>
</dbReference>
<dbReference type="NCBIfam" id="TIGR01733">
    <property type="entry name" value="AA-adenyl-dom"/>
    <property type="match status" value="1"/>
</dbReference>
<dbReference type="Proteomes" id="UP000231358">
    <property type="component" value="Unassembled WGS sequence"/>
</dbReference>
<evidence type="ECO:0000256" key="3">
    <source>
        <dbReference type="ARBA" id="ARBA00022598"/>
    </source>
</evidence>
<feature type="domain" description="Carrier" evidence="7">
    <location>
        <begin position="1019"/>
        <end position="1096"/>
    </location>
</feature>
<keyword evidence="10" id="KW-1185">Reference proteome</keyword>
<feature type="compositionally biased region" description="Low complexity" evidence="6">
    <location>
        <begin position="1113"/>
        <end position="1128"/>
    </location>
</feature>
<dbReference type="InterPro" id="IPR020845">
    <property type="entry name" value="AMP-binding_CS"/>
</dbReference>
<name>A0A2G7FRD0_9EURO</name>
<dbReference type="InterPro" id="IPR018201">
    <property type="entry name" value="Ketoacyl_synth_AS"/>
</dbReference>
<dbReference type="GO" id="GO:0043041">
    <property type="term" value="P:amino acid activation for nonribosomal peptide biosynthetic process"/>
    <property type="evidence" value="ECO:0007669"/>
    <property type="project" value="TreeGrafter"/>
</dbReference>
<evidence type="ECO:0000256" key="2">
    <source>
        <dbReference type="ARBA" id="ARBA00022553"/>
    </source>
</evidence>
<evidence type="ECO:0000313" key="9">
    <source>
        <dbReference type="EMBL" id="PIG83113.1"/>
    </source>
</evidence>
<keyword evidence="1" id="KW-0596">Phosphopantetheine</keyword>
<feature type="region of interest" description="Disordered" evidence="6">
    <location>
        <begin position="995"/>
        <end position="1015"/>
    </location>
</feature>
<reference evidence="9 10" key="1">
    <citation type="submission" date="2017-05" db="EMBL/GenBank/DDBJ databases">
        <title>Genome sequence for an aflatoxigenic pathogen of Argentinian peanut, Aspergillus arachidicola.</title>
        <authorList>
            <person name="Moore G."/>
            <person name="Beltz S.B."/>
            <person name="Mack B.M."/>
        </authorList>
    </citation>
    <scope>NUCLEOTIDE SEQUENCE [LARGE SCALE GENOMIC DNA]</scope>
    <source>
        <strain evidence="9 10">CBS 117610</strain>
    </source>
</reference>
<dbReference type="GO" id="GO:0044550">
    <property type="term" value="P:secondary metabolite biosynthetic process"/>
    <property type="evidence" value="ECO:0007669"/>
    <property type="project" value="TreeGrafter"/>
</dbReference>
<dbReference type="InterPro" id="IPR014030">
    <property type="entry name" value="Ketoacyl_synth_N"/>
</dbReference>
<dbReference type="GO" id="GO:0004315">
    <property type="term" value="F:3-oxoacyl-[acyl-carrier-protein] synthase activity"/>
    <property type="evidence" value="ECO:0007669"/>
    <property type="project" value="InterPro"/>
</dbReference>
<dbReference type="SUPFAM" id="SSF56801">
    <property type="entry name" value="Acetyl-CoA synthetase-like"/>
    <property type="match status" value="1"/>
</dbReference>
<keyword evidence="4" id="KW-0808">Transferase</keyword>
<dbReference type="SUPFAM" id="SSF52777">
    <property type="entry name" value="CoA-dependent acyltransferases"/>
    <property type="match status" value="2"/>
</dbReference>
<dbReference type="Gene3D" id="3.30.300.30">
    <property type="match status" value="1"/>
</dbReference>
<dbReference type="Pfam" id="PF00109">
    <property type="entry name" value="ketoacyl-synt"/>
    <property type="match status" value="1"/>
</dbReference>
<dbReference type="InterPro" id="IPR010071">
    <property type="entry name" value="AA_adenyl_dom"/>
</dbReference>
<dbReference type="InterPro" id="IPR020841">
    <property type="entry name" value="PKS_Beta-ketoAc_synthase_dom"/>
</dbReference>
<dbReference type="GO" id="GO:0006633">
    <property type="term" value="P:fatty acid biosynthetic process"/>
    <property type="evidence" value="ECO:0007669"/>
    <property type="project" value="InterPro"/>
</dbReference>
<dbReference type="InterPro" id="IPR014031">
    <property type="entry name" value="Ketoacyl_synth_C"/>
</dbReference>
<evidence type="ECO:0000256" key="5">
    <source>
        <dbReference type="ARBA" id="ARBA00029454"/>
    </source>
</evidence>
<dbReference type="Gene3D" id="1.10.1200.10">
    <property type="entry name" value="ACP-like"/>
    <property type="match status" value="1"/>
</dbReference>
<keyword evidence="2" id="KW-0597">Phosphoprotein</keyword>
<dbReference type="InterPro" id="IPR045851">
    <property type="entry name" value="AMP-bd_C_sf"/>
</dbReference>
<dbReference type="InterPro" id="IPR016039">
    <property type="entry name" value="Thiolase-like"/>
</dbReference>